<dbReference type="InterPro" id="IPR005793">
    <property type="entry name" value="Formyl_trans_C"/>
</dbReference>
<organism evidence="8 9">
    <name type="scientific">Candidatus Falkowbacteria bacterium CG10_big_fil_rev_8_21_14_0_10_37_6</name>
    <dbReference type="NCBI Taxonomy" id="1974563"/>
    <lineage>
        <taxon>Bacteria</taxon>
        <taxon>Candidatus Falkowiibacteriota</taxon>
    </lineage>
</organism>
<evidence type="ECO:0000259" key="6">
    <source>
        <dbReference type="Pfam" id="PF00551"/>
    </source>
</evidence>
<dbReference type="InterPro" id="IPR002376">
    <property type="entry name" value="Formyl_transf_N"/>
</dbReference>
<dbReference type="SUPFAM" id="SSF50486">
    <property type="entry name" value="FMT C-terminal domain-like"/>
    <property type="match status" value="1"/>
</dbReference>
<reference evidence="9" key="1">
    <citation type="submission" date="2017-09" db="EMBL/GenBank/DDBJ databases">
        <title>Depth-based differentiation of microbial function through sediment-hosted aquifers and enrichment of novel symbionts in the deep terrestrial subsurface.</title>
        <authorList>
            <person name="Probst A.J."/>
            <person name="Ladd B."/>
            <person name="Jarett J.K."/>
            <person name="Geller-Mcgrath D.E."/>
            <person name="Sieber C.M.K."/>
            <person name="Emerson J.B."/>
            <person name="Anantharaman K."/>
            <person name="Thomas B.C."/>
            <person name="Malmstrom R."/>
            <person name="Stieglmeier M."/>
            <person name="Klingl A."/>
            <person name="Woyke T."/>
            <person name="Ryan C.M."/>
            <person name="Banfield J.F."/>
        </authorList>
    </citation>
    <scope>NUCLEOTIDE SEQUENCE [LARGE SCALE GENOMIC DNA]</scope>
</reference>
<comment type="function">
    <text evidence="5">Attaches a formyl group to the free amino group of methionyl-tRNA(fMet). The formyl group appears to play a dual role in the initiator identity of N-formylmethionyl-tRNA by promoting its recognition by IF2 and preventing the misappropriation of this tRNA by the elongation apparatus.</text>
</comment>
<dbReference type="InterPro" id="IPR011034">
    <property type="entry name" value="Formyl_transferase-like_C_sf"/>
</dbReference>
<dbReference type="SUPFAM" id="SSF53328">
    <property type="entry name" value="Formyltransferase"/>
    <property type="match status" value="1"/>
</dbReference>
<name>A0A2H0V6W9_9BACT</name>
<dbReference type="AlphaFoldDB" id="A0A2H0V6W9"/>
<evidence type="ECO:0000313" key="9">
    <source>
        <dbReference type="Proteomes" id="UP000228614"/>
    </source>
</evidence>
<dbReference type="CDD" id="cd08646">
    <property type="entry name" value="FMT_core_Met-tRNA-FMT_N"/>
    <property type="match status" value="1"/>
</dbReference>
<dbReference type="InterPro" id="IPR005794">
    <property type="entry name" value="Fmt"/>
</dbReference>
<dbReference type="Pfam" id="PF02911">
    <property type="entry name" value="Formyl_trans_C"/>
    <property type="match status" value="1"/>
</dbReference>
<accession>A0A2H0V6W9</accession>
<comment type="catalytic activity">
    <reaction evidence="5">
        <text>L-methionyl-tRNA(fMet) + (6R)-10-formyltetrahydrofolate = N-formyl-L-methionyl-tRNA(fMet) + (6S)-5,6,7,8-tetrahydrofolate + H(+)</text>
        <dbReference type="Rhea" id="RHEA:24380"/>
        <dbReference type="Rhea" id="RHEA-COMP:9952"/>
        <dbReference type="Rhea" id="RHEA-COMP:9953"/>
        <dbReference type="ChEBI" id="CHEBI:15378"/>
        <dbReference type="ChEBI" id="CHEBI:57453"/>
        <dbReference type="ChEBI" id="CHEBI:78530"/>
        <dbReference type="ChEBI" id="CHEBI:78844"/>
        <dbReference type="ChEBI" id="CHEBI:195366"/>
        <dbReference type="EC" id="2.1.2.9"/>
    </reaction>
</comment>
<gene>
    <name evidence="5" type="primary">fmt</name>
    <name evidence="8" type="ORF">COT95_01910</name>
</gene>
<dbReference type="EC" id="2.1.2.9" evidence="2 5"/>
<dbReference type="PANTHER" id="PTHR11138:SF5">
    <property type="entry name" value="METHIONYL-TRNA FORMYLTRANSFERASE, MITOCHONDRIAL"/>
    <property type="match status" value="1"/>
</dbReference>
<dbReference type="HAMAP" id="MF_00182">
    <property type="entry name" value="Formyl_trans"/>
    <property type="match status" value="1"/>
</dbReference>
<evidence type="ECO:0000259" key="7">
    <source>
        <dbReference type="Pfam" id="PF02911"/>
    </source>
</evidence>
<protein>
    <recommendedName>
        <fullName evidence="2 5">Methionyl-tRNA formyltransferase</fullName>
        <ecNumber evidence="2 5">2.1.2.9</ecNumber>
    </recommendedName>
</protein>
<dbReference type="InterPro" id="IPR044135">
    <property type="entry name" value="Met-tRNA-FMT_C"/>
</dbReference>
<dbReference type="GO" id="GO:0004479">
    <property type="term" value="F:methionyl-tRNA formyltransferase activity"/>
    <property type="evidence" value="ECO:0007669"/>
    <property type="project" value="UniProtKB-UniRule"/>
</dbReference>
<feature type="domain" description="Formyl transferase N-terminal" evidence="6">
    <location>
        <begin position="14"/>
        <end position="186"/>
    </location>
</feature>
<keyword evidence="3 5" id="KW-0808">Transferase</keyword>
<dbReference type="PANTHER" id="PTHR11138">
    <property type="entry name" value="METHIONYL-TRNA FORMYLTRANSFERASE"/>
    <property type="match status" value="1"/>
</dbReference>
<keyword evidence="4 5" id="KW-0648">Protein biosynthesis</keyword>
<evidence type="ECO:0000256" key="2">
    <source>
        <dbReference type="ARBA" id="ARBA00012261"/>
    </source>
</evidence>
<dbReference type="Pfam" id="PF00551">
    <property type="entry name" value="Formyl_trans_N"/>
    <property type="match status" value="1"/>
</dbReference>
<comment type="caution">
    <text evidence="8">The sequence shown here is derived from an EMBL/GenBank/DDBJ whole genome shotgun (WGS) entry which is preliminary data.</text>
</comment>
<feature type="domain" description="Formyl transferase C-terminal" evidence="7">
    <location>
        <begin position="211"/>
        <end position="308"/>
    </location>
</feature>
<dbReference type="PROSITE" id="PS00373">
    <property type="entry name" value="GART"/>
    <property type="match status" value="1"/>
</dbReference>
<dbReference type="InterPro" id="IPR001555">
    <property type="entry name" value="GART_AS"/>
</dbReference>
<evidence type="ECO:0000313" key="8">
    <source>
        <dbReference type="EMBL" id="PIR94857.1"/>
    </source>
</evidence>
<dbReference type="Gene3D" id="3.40.50.12230">
    <property type="match status" value="1"/>
</dbReference>
<dbReference type="GO" id="GO:0005829">
    <property type="term" value="C:cytosol"/>
    <property type="evidence" value="ECO:0007669"/>
    <property type="project" value="TreeGrafter"/>
</dbReference>
<feature type="binding site" evidence="5">
    <location>
        <begin position="117"/>
        <end position="120"/>
    </location>
    <ligand>
        <name>(6S)-5,6,7,8-tetrahydrofolate</name>
        <dbReference type="ChEBI" id="CHEBI:57453"/>
    </ligand>
</feature>
<dbReference type="Proteomes" id="UP000228614">
    <property type="component" value="Unassembled WGS sequence"/>
</dbReference>
<evidence type="ECO:0000256" key="3">
    <source>
        <dbReference type="ARBA" id="ARBA00022679"/>
    </source>
</evidence>
<evidence type="ECO:0000256" key="1">
    <source>
        <dbReference type="ARBA" id="ARBA00010699"/>
    </source>
</evidence>
<evidence type="ECO:0000256" key="5">
    <source>
        <dbReference type="HAMAP-Rule" id="MF_00182"/>
    </source>
</evidence>
<evidence type="ECO:0000256" key="4">
    <source>
        <dbReference type="ARBA" id="ARBA00022917"/>
    </source>
</evidence>
<comment type="similarity">
    <text evidence="1 5">Belongs to the Fmt family.</text>
</comment>
<dbReference type="InterPro" id="IPR041711">
    <property type="entry name" value="Met-tRNA-FMT_N"/>
</dbReference>
<dbReference type="EMBL" id="PFAN01000094">
    <property type="protein sequence ID" value="PIR94857.1"/>
    <property type="molecule type" value="Genomic_DNA"/>
</dbReference>
<dbReference type="CDD" id="cd08704">
    <property type="entry name" value="Met_tRNA_FMT_C"/>
    <property type="match status" value="1"/>
</dbReference>
<sequence length="317" mass="35683">MTKQNNKPYSLIFVGTPEYSVPTLEALINDERFNVVAIITAPDAKIGRKQIITPPPVKITALKNNIPALQPAKLDANAYEEIKKINPDVIITIAYGQIIPEKILNLPKHGCLNLHASLLPKYRGASPIQAAIKNNEQKTGVTLMKMDKGLDTGPILAREKIIIVKNETGESLHDKLSELSAKTIIKYLPEYLLNNLKPQAQNNDLATLAPKITREDGRINWNLSAKKIEHLARAYFPWPGIWTMWNDKILKVNEVDSEILKINKYQIGEIFEYQKTIAVQCGQDSVIINKLQLQGKKTVETKEFLRGYQSLLKAKLM</sequence>
<dbReference type="NCBIfam" id="TIGR00460">
    <property type="entry name" value="fmt"/>
    <property type="match status" value="1"/>
</dbReference>
<proteinExistence type="inferred from homology"/>
<dbReference type="InterPro" id="IPR036477">
    <property type="entry name" value="Formyl_transf_N_sf"/>
</dbReference>